<organism evidence="3 4">
    <name type="scientific">Roseateles saccharophilus</name>
    <name type="common">Pseudomonas saccharophila</name>
    <dbReference type="NCBI Taxonomy" id="304"/>
    <lineage>
        <taxon>Bacteria</taxon>
        <taxon>Pseudomonadati</taxon>
        <taxon>Pseudomonadota</taxon>
        <taxon>Betaproteobacteria</taxon>
        <taxon>Burkholderiales</taxon>
        <taxon>Sphaerotilaceae</taxon>
        <taxon>Roseateles</taxon>
    </lineage>
</organism>
<evidence type="ECO:0000313" key="4">
    <source>
        <dbReference type="Proteomes" id="UP001180453"/>
    </source>
</evidence>
<evidence type="ECO:0008006" key="5">
    <source>
        <dbReference type="Google" id="ProtNLM"/>
    </source>
</evidence>
<gene>
    <name evidence="3" type="ORF">J2X20_005596</name>
</gene>
<dbReference type="PROSITE" id="PS51257">
    <property type="entry name" value="PROKAR_LIPOPROTEIN"/>
    <property type="match status" value="1"/>
</dbReference>
<dbReference type="Proteomes" id="UP001180453">
    <property type="component" value="Unassembled WGS sequence"/>
</dbReference>
<reference evidence="3 4" key="1">
    <citation type="submission" date="2023-07" db="EMBL/GenBank/DDBJ databases">
        <title>Sorghum-associated microbial communities from plants grown in Nebraska, USA.</title>
        <authorList>
            <person name="Schachtman D."/>
        </authorList>
    </citation>
    <scope>NUCLEOTIDE SEQUENCE [LARGE SCALE GENOMIC DNA]</scope>
    <source>
        <strain evidence="3 4">BE314</strain>
    </source>
</reference>
<sequence>MKPHRLIAPLLAWAALTSCAQTPPAPTAALAPPAAPAASEPESARLGRELRALIGTPSCSSDSQCRTIAVGAKACGGPVAYWAWSTQATDAQKLTALAAQQAAVQRREVEASGMRSNCAMAVDPGAVCVAQRCELATPQSAR</sequence>
<keyword evidence="4" id="KW-1185">Reference proteome</keyword>
<accession>A0ABU1YVL2</accession>
<evidence type="ECO:0000256" key="1">
    <source>
        <dbReference type="SAM" id="MobiDB-lite"/>
    </source>
</evidence>
<feature type="chain" id="PRO_5046550304" description="DUF4189 domain-containing protein" evidence="2">
    <location>
        <begin position="21"/>
        <end position="142"/>
    </location>
</feature>
<evidence type="ECO:0000313" key="3">
    <source>
        <dbReference type="EMBL" id="MDR7272911.1"/>
    </source>
</evidence>
<feature type="compositionally biased region" description="Low complexity" evidence="1">
    <location>
        <begin position="27"/>
        <end position="41"/>
    </location>
</feature>
<dbReference type="RefSeq" id="WP_310272737.1">
    <property type="nucleotide sequence ID" value="NZ_JAVDXU010000006.1"/>
</dbReference>
<comment type="caution">
    <text evidence="3">The sequence shown here is derived from an EMBL/GenBank/DDBJ whole genome shotgun (WGS) entry which is preliminary data.</text>
</comment>
<protein>
    <recommendedName>
        <fullName evidence="5">DUF4189 domain-containing protein</fullName>
    </recommendedName>
</protein>
<proteinExistence type="predicted"/>
<evidence type="ECO:0000256" key="2">
    <source>
        <dbReference type="SAM" id="SignalP"/>
    </source>
</evidence>
<keyword evidence="2" id="KW-0732">Signal</keyword>
<feature type="signal peptide" evidence="2">
    <location>
        <begin position="1"/>
        <end position="20"/>
    </location>
</feature>
<feature type="region of interest" description="Disordered" evidence="1">
    <location>
        <begin position="25"/>
        <end position="44"/>
    </location>
</feature>
<dbReference type="EMBL" id="JAVDXU010000006">
    <property type="protein sequence ID" value="MDR7272911.1"/>
    <property type="molecule type" value="Genomic_DNA"/>
</dbReference>
<name>A0ABU1YVL2_ROSSA</name>